<protein>
    <recommendedName>
        <fullName evidence="2">C2H2-type domain-containing protein</fullName>
    </recommendedName>
</protein>
<comment type="caution">
    <text evidence="3">The sequence shown here is derived from an EMBL/GenBank/DDBJ whole genome shotgun (WGS) entry which is preliminary data.</text>
</comment>
<evidence type="ECO:0000313" key="4">
    <source>
        <dbReference type="Proteomes" id="UP001187531"/>
    </source>
</evidence>
<dbReference type="EMBL" id="JAVRJZ010000010">
    <property type="protein sequence ID" value="KAK2717418.1"/>
    <property type="molecule type" value="Genomic_DNA"/>
</dbReference>
<evidence type="ECO:0000259" key="2">
    <source>
        <dbReference type="PROSITE" id="PS50157"/>
    </source>
</evidence>
<keyword evidence="1" id="KW-0479">Metal-binding</keyword>
<keyword evidence="1" id="KW-0863">Zinc-finger</keyword>
<keyword evidence="1" id="KW-0862">Zinc</keyword>
<dbReference type="AlphaFoldDB" id="A0AA88L3F3"/>
<feature type="domain" description="C2H2-type" evidence="2">
    <location>
        <begin position="42"/>
        <end position="65"/>
    </location>
</feature>
<dbReference type="GO" id="GO:0008270">
    <property type="term" value="F:zinc ion binding"/>
    <property type="evidence" value="ECO:0007669"/>
    <property type="project" value="UniProtKB-KW"/>
</dbReference>
<proteinExistence type="predicted"/>
<sequence length="104" mass="12083">MFNALVISQFEPAENGRWKCKHCEKIVIHRHHHYKVHLGDMYRCLLCKATSNRRDNLVTHIRNMHGPLLNERGIKHDAPFLIEELGSSLDQDSPSILSKVEPLF</sequence>
<accession>A0AA88L3F3</accession>
<reference evidence="3" key="1">
    <citation type="submission" date="2023-07" db="EMBL/GenBank/DDBJ databases">
        <title>Chromosome-level genome assembly of Artemia franciscana.</title>
        <authorList>
            <person name="Jo E."/>
        </authorList>
    </citation>
    <scope>NUCLEOTIDE SEQUENCE</scope>
    <source>
        <tissue evidence="3">Whole body</tissue>
    </source>
</reference>
<keyword evidence="4" id="KW-1185">Reference proteome</keyword>
<evidence type="ECO:0000256" key="1">
    <source>
        <dbReference type="PROSITE-ProRule" id="PRU00042"/>
    </source>
</evidence>
<organism evidence="3 4">
    <name type="scientific">Artemia franciscana</name>
    <name type="common">Brine shrimp</name>
    <name type="synonym">Artemia sanfranciscana</name>
    <dbReference type="NCBI Taxonomy" id="6661"/>
    <lineage>
        <taxon>Eukaryota</taxon>
        <taxon>Metazoa</taxon>
        <taxon>Ecdysozoa</taxon>
        <taxon>Arthropoda</taxon>
        <taxon>Crustacea</taxon>
        <taxon>Branchiopoda</taxon>
        <taxon>Anostraca</taxon>
        <taxon>Artemiidae</taxon>
        <taxon>Artemia</taxon>
    </lineage>
</organism>
<dbReference type="Gene3D" id="3.30.160.60">
    <property type="entry name" value="Classic Zinc Finger"/>
    <property type="match status" value="1"/>
</dbReference>
<gene>
    <name evidence="3" type="ORF">QYM36_006264</name>
</gene>
<dbReference type="PROSITE" id="PS50157">
    <property type="entry name" value="ZINC_FINGER_C2H2_2"/>
    <property type="match status" value="1"/>
</dbReference>
<dbReference type="InterPro" id="IPR013087">
    <property type="entry name" value="Znf_C2H2_type"/>
</dbReference>
<dbReference type="Proteomes" id="UP001187531">
    <property type="component" value="Unassembled WGS sequence"/>
</dbReference>
<name>A0AA88L3F3_ARTSF</name>
<evidence type="ECO:0000313" key="3">
    <source>
        <dbReference type="EMBL" id="KAK2717418.1"/>
    </source>
</evidence>